<dbReference type="Proteomes" id="UP000738325">
    <property type="component" value="Unassembled WGS sequence"/>
</dbReference>
<protein>
    <submittedName>
        <fullName evidence="1">Uncharacterized protein</fullName>
    </submittedName>
</protein>
<dbReference type="OrthoDB" id="2449989at2759"/>
<evidence type="ECO:0000313" key="1">
    <source>
        <dbReference type="EMBL" id="KAG0324020.1"/>
    </source>
</evidence>
<accession>A0A9P6RMX5</accession>
<dbReference type="AlphaFoldDB" id="A0A9P6RMX5"/>
<proteinExistence type="predicted"/>
<gene>
    <name evidence="1" type="ORF">BGZ99_002261</name>
</gene>
<name>A0A9P6RMX5_9FUNG</name>
<dbReference type="EMBL" id="JAAAIP010000166">
    <property type="protein sequence ID" value="KAG0324020.1"/>
    <property type="molecule type" value="Genomic_DNA"/>
</dbReference>
<comment type="caution">
    <text evidence="1">The sequence shown here is derived from an EMBL/GenBank/DDBJ whole genome shotgun (WGS) entry which is preliminary data.</text>
</comment>
<keyword evidence="2" id="KW-1185">Reference proteome</keyword>
<feature type="non-terminal residue" evidence="1">
    <location>
        <position position="1"/>
    </location>
</feature>
<organism evidence="1 2">
    <name type="scientific">Dissophora globulifera</name>
    <dbReference type="NCBI Taxonomy" id="979702"/>
    <lineage>
        <taxon>Eukaryota</taxon>
        <taxon>Fungi</taxon>
        <taxon>Fungi incertae sedis</taxon>
        <taxon>Mucoromycota</taxon>
        <taxon>Mortierellomycotina</taxon>
        <taxon>Mortierellomycetes</taxon>
        <taxon>Mortierellales</taxon>
        <taxon>Mortierellaceae</taxon>
        <taxon>Dissophora</taxon>
    </lineage>
</organism>
<evidence type="ECO:0000313" key="2">
    <source>
        <dbReference type="Proteomes" id="UP000738325"/>
    </source>
</evidence>
<reference evidence="1" key="1">
    <citation type="journal article" date="2020" name="Fungal Divers.">
        <title>Resolving the Mortierellaceae phylogeny through synthesis of multi-gene phylogenetics and phylogenomics.</title>
        <authorList>
            <person name="Vandepol N."/>
            <person name="Liber J."/>
            <person name="Desiro A."/>
            <person name="Na H."/>
            <person name="Kennedy M."/>
            <person name="Barry K."/>
            <person name="Grigoriev I.V."/>
            <person name="Miller A.N."/>
            <person name="O'Donnell K."/>
            <person name="Stajich J.E."/>
            <person name="Bonito G."/>
        </authorList>
    </citation>
    <scope>NUCLEOTIDE SEQUENCE</scope>
    <source>
        <strain evidence="1">REB-010B</strain>
    </source>
</reference>
<sequence length="404" mass="44604">MSHTPTSTSSAPLNPTEELMLDYSFVAAPDVIQDLIGPAAFESSSTLRQRANLAIESCPGPLAQSENSYKALKTLQQYGLIVETQPCTTPVPIAHVLVSKILHPTTPLPKRTFTATLTTREGSTHLQVPSRLLVLREIAMLLGLDICVFSSRSAPRRFMAHDAKTTVVLFHNVDSYHSTGQFLVLSASSHDFMVPPPPQAPAQPVVPFHAAEFRNDQRARKRKATALQLDQEQCRQLFKQACIEAMKERVGAAVAKVIGKRNSNAELVEEGREKARGQLLGAKRLPAGVMGKMVDLAKETLGRDDLEANTLGNKAGDAEYRLHEWRVTLRSHVYDEAWDTAVQVEDDDDEVSRSDDDVNPDSTRTCTATLRQTMRNDVLPHFDRIVSLAEDAQNIVSNVMEEMA</sequence>